<dbReference type="InterPro" id="IPR025698">
    <property type="entry name" value="2TM_dom"/>
</dbReference>
<reference evidence="4 6" key="2">
    <citation type="journal article" date="2018" name="Syst. Appl. Microbiol.">
        <title>Flavobacterium circumlabens sp. nov. and Flavobacterium cupreum sp. nov., two psychrotrophic species isolated from Antarctic environmental samples.</title>
        <authorList>
            <person name="Kralova S."/>
            <person name="Busse H.J."/>
            <person name="Svec P."/>
            <person name="Maslanova I."/>
            <person name="Stankova E."/>
            <person name="Bartak M."/>
            <person name="Sedlacek I."/>
        </authorList>
    </citation>
    <scope>NUCLEOTIDE SEQUENCE [LARGE SCALE GENOMIC DNA]</scope>
    <source>
        <strain evidence="4 6">CCM 8828</strain>
    </source>
</reference>
<dbReference type="Pfam" id="PF13239">
    <property type="entry name" value="2TM"/>
    <property type="match status" value="1"/>
</dbReference>
<dbReference type="OrthoDB" id="8965954at2"/>
<accession>A0A4Y7UDC2</accession>
<dbReference type="EMBL" id="QWDN01000003">
    <property type="protein sequence ID" value="TEB44334.1"/>
    <property type="molecule type" value="Genomic_DNA"/>
</dbReference>
<gene>
    <name evidence="4" type="ORF">D0809_11300</name>
    <name evidence="3" type="ORF">EV142_103376</name>
</gene>
<evidence type="ECO:0000313" key="6">
    <source>
        <dbReference type="Proteomes" id="UP000298340"/>
    </source>
</evidence>
<name>A0A4Y7UDC2_9FLAO</name>
<keyword evidence="5" id="KW-1185">Reference proteome</keyword>
<feature type="transmembrane region" description="Helical" evidence="1">
    <location>
        <begin position="21"/>
        <end position="39"/>
    </location>
</feature>
<keyword evidence="1" id="KW-1133">Transmembrane helix</keyword>
<dbReference type="Proteomes" id="UP000298340">
    <property type="component" value="Unassembled WGS sequence"/>
</dbReference>
<feature type="transmembrane region" description="Helical" evidence="1">
    <location>
        <begin position="51"/>
        <end position="68"/>
    </location>
</feature>
<comment type="caution">
    <text evidence="4">The sequence shown here is derived from an EMBL/GenBank/DDBJ whole genome shotgun (WGS) entry which is preliminary data.</text>
</comment>
<keyword evidence="1" id="KW-0812">Transmembrane</keyword>
<organism evidence="4 6">
    <name type="scientific">Flavobacterium circumlabens</name>
    <dbReference type="NCBI Taxonomy" id="2133765"/>
    <lineage>
        <taxon>Bacteria</taxon>
        <taxon>Pseudomonadati</taxon>
        <taxon>Bacteroidota</taxon>
        <taxon>Flavobacteriia</taxon>
        <taxon>Flavobacteriales</taxon>
        <taxon>Flavobacteriaceae</taxon>
        <taxon>Flavobacterium</taxon>
    </lineage>
</organism>
<evidence type="ECO:0000313" key="4">
    <source>
        <dbReference type="EMBL" id="TEB44334.1"/>
    </source>
</evidence>
<proteinExistence type="predicted"/>
<sequence length="74" mass="8912">MKHLAKEHTNAHIEPKKGFKIHLLVFVLTIPALWLLWFFTDRTYLWPVWQTAAWGTGLLFHYMGVFIFKKNFHQ</sequence>
<dbReference type="Proteomes" id="UP000295270">
    <property type="component" value="Unassembled WGS sequence"/>
</dbReference>
<evidence type="ECO:0000313" key="5">
    <source>
        <dbReference type="Proteomes" id="UP000295270"/>
    </source>
</evidence>
<feature type="domain" description="2TM" evidence="2">
    <location>
        <begin position="11"/>
        <end position="71"/>
    </location>
</feature>
<reference evidence="3 5" key="1">
    <citation type="journal article" date="2015" name="Stand. Genomic Sci.">
        <title>Genomic Encyclopedia of Bacterial and Archaeal Type Strains, Phase III: the genomes of soil and plant-associated and newly described type strains.</title>
        <authorList>
            <person name="Whitman W.B."/>
            <person name="Woyke T."/>
            <person name="Klenk H.P."/>
            <person name="Zhou Y."/>
            <person name="Lilburn T.G."/>
            <person name="Beck B.J."/>
            <person name="De Vos P."/>
            <person name="Vandamme P."/>
            <person name="Eisen J.A."/>
            <person name="Garrity G."/>
            <person name="Hugenholtz P."/>
            <person name="Kyrpides N.C."/>
        </authorList>
    </citation>
    <scope>NUCLEOTIDE SEQUENCE [LARGE SCALE GENOMIC DNA]</scope>
    <source>
        <strain evidence="3 5">P5626</strain>
    </source>
</reference>
<keyword evidence="1" id="KW-0472">Membrane</keyword>
<evidence type="ECO:0000256" key="1">
    <source>
        <dbReference type="SAM" id="Phobius"/>
    </source>
</evidence>
<reference evidence="3" key="3">
    <citation type="submission" date="2019-03" db="EMBL/GenBank/DDBJ databases">
        <authorList>
            <person name="Whitman W."/>
            <person name="Huntemann M."/>
            <person name="Clum A."/>
            <person name="Pillay M."/>
            <person name="Palaniappan K."/>
            <person name="Varghese N."/>
            <person name="Mikhailova N."/>
            <person name="Stamatis D."/>
            <person name="Reddy T."/>
            <person name="Daum C."/>
            <person name="Shapiro N."/>
            <person name="Ivanova N."/>
            <person name="Kyrpides N."/>
            <person name="Woyke T."/>
        </authorList>
    </citation>
    <scope>NUCLEOTIDE SEQUENCE</scope>
    <source>
        <strain evidence="3">P5626</strain>
    </source>
</reference>
<evidence type="ECO:0000313" key="3">
    <source>
        <dbReference type="EMBL" id="TCN58929.1"/>
    </source>
</evidence>
<evidence type="ECO:0000259" key="2">
    <source>
        <dbReference type="Pfam" id="PF13239"/>
    </source>
</evidence>
<protein>
    <submittedName>
        <fullName evidence="3">2TM domain-containing protein</fullName>
    </submittedName>
</protein>
<dbReference type="RefSeq" id="WP_132035139.1">
    <property type="nucleotide sequence ID" value="NZ_QWDN01000003.1"/>
</dbReference>
<dbReference type="AlphaFoldDB" id="A0A4Y7UDC2"/>
<dbReference type="EMBL" id="SLWA01000003">
    <property type="protein sequence ID" value="TCN58929.1"/>
    <property type="molecule type" value="Genomic_DNA"/>
</dbReference>